<protein>
    <submittedName>
        <fullName evidence="1">Uncharacterized protein</fullName>
    </submittedName>
</protein>
<comment type="caution">
    <text evidence="1">The sequence shown here is derived from an EMBL/GenBank/DDBJ whole genome shotgun (WGS) entry which is preliminary data.</text>
</comment>
<dbReference type="AlphaFoldDB" id="A0A2S9MRR6"/>
<accession>A0A2S9MRR6</accession>
<sequence>MPCRHRACRAAAHLRRAPSFLPLAPPFNSHFDETNMAEIANFRVELTYRLIPACWQMMKSARRRKTLKHVSQSFA</sequence>
<proteinExistence type="predicted"/>
<name>A0A2S9MRR6_9BURK</name>
<dbReference type="EMBL" id="PVGH01000052">
    <property type="protein sequence ID" value="PRF61470.1"/>
    <property type="molecule type" value="Genomic_DNA"/>
</dbReference>
<gene>
    <name evidence="1" type="ORF">C6Q15_11860</name>
</gene>
<evidence type="ECO:0000313" key="1">
    <source>
        <dbReference type="EMBL" id="PRF61470.1"/>
    </source>
</evidence>
<organism evidence="1 2">
    <name type="scientific">Burkholderia multivorans</name>
    <dbReference type="NCBI Taxonomy" id="87883"/>
    <lineage>
        <taxon>Bacteria</taxon>
        <taxon>Pseudomonadati</taxon>
        <taxon>Pseudomonadota</taxon>
        <taxon>Betaproteobacteria</taxon>
        <taxon>Burkholderiales</taxon>
        <taxon>Burkholderiaceae</taxon>
        <taxon>Burkholderia</taxon>
        <taxon>Burkholderia cepacia complex</taxon>
    </lineage>
</organism>
<reference evidence="1 2" key="1">
    <citation type="submission" date="2018-03" db="EMBL/GenBank/DDBJ databases">
        <authorList>
            <person name="Keele B.F."/>
        </authorList>
    </citation>
    <scope>NUCLEOTIDE SEQUENCE [LARGE SCALE GENOMIC DNA]</scope>
    <source>
        <strain evidence="1 2">AU19729</strain>
    </source>
</reference>
<dbReference type="Proteomes" id="UP000238982">
    <property type="component" value="Unassembled WGS sequence"/>
</dbReference>
<evidence type="ECO:0000313" key="2">
    <source>
        <dbReference type="Proteomes" id="UP000238982"/>
    </source>
</evidence>